<organism evidence="5 6">
    <name type="scientific">Proteobacteria bacterium 228</name>
    <dbReference type="NCBI Taxonomy" id="2083153"/>
    <lineage>
        <taxon>Bacteria</taxon>
        <taxon>Pseudomonadati</taxon>
        <taxon>Pseudomonadota</taxon>
    </lineage>
</organism>
<dbReference type="SMART" id="SM00347">
    <property type="entry name" value="HTH_MARR"/>
    <property type="match status" value="1"/>
</dbReference>
<dbReference type="SUPFAM" id="SSF46785">
    <property type="entry name" value="Winged helix' DNA-binding domain"/>
    <property type="match status" value="1"/>
</dbReference>
<keyword evidence="2" id="KW-0238">DNA-binding</keyword>
<dbReference type="Gene3D" id="1.10.10.10">
    <property type="entry name" value="Winged helix-like DNA-binding domain superfamily/Winged helix DNA-binding domain"/>
    <property type="match status" value="1"/>
</dbReference>
<evidence type="ECO:0000313" key="5">
    <source>
        <dbReference type="EMBL" id="PPC75757.1"/>
    </source>
</evidence>
<reference evidence="5 6" key="1">
    <citation type="submission" date="2018-02" db="EMBL/GenBank/DDBJ databases">
        <title>novel marine gammaproteobacteria from coastal saline agro ecosystem.</title>
        <authorList>
            <person name="Krishnan R."/>
            <person name="Ramesh Kumar N."/>
        </authorList>
    </citation>
    <scope>NUCLEOTIDE SEQUENCE [LARGE SCALE GENOMIC DNA]</scope>
    <source>
        <strain evidence="5 6">228</strain>
    </source>
</reference>
<dbReference type="Proteomes" id="UP000238196">
    <property type="component" value="Unassembled WGS sequence"/>
</dbReference>
<dbReference type="InterPro" id="IPR036390">
    <property type="entry name" value="WH_DNA-bd_sf"/>
</dbReference>
<dbReference type="InterPro" id="IPR036388">
    <property type="entry name" value="WH-like_DNA-bd_sf"/>
</dbReference>
<dbReference type="GO" id="GO:0003700">
    <property type="term" value="F:DNA-binding transcription factor activity"/>
    <property type="evidence" value="ECO:0007669"/>
    <property type="project" value="InterPro"/>
</dbReference>
<evidence type="ECO:0000259" key="4">
    <source>
        <dbReference type="PROSITE" id="PS50995"/>
    </source>
</evidence>
<keyword evidence="1" id="KW-0805">Transcription regulation</keyword>
<accession>A0A2S5KLP8</accession>
<evidence type="ECO:0000313" key="6">
    <source>
        <dbReference type="Proteomes" id="UP000238196"/>
    </source>
</evidence>
<evidence type="ECO:0000256" key="1">
    <source>
        <dbReference type="ARBA" id="ARBA00023015"/>
    </source>
</evidence>
<keyword evidence="3" id="KW-0804">Transcription</keyword>
<comment type="caution">
    <text evidence="5">The sequence shown here is derived from an EMBL/GenBank/DDBJ whole genome shotgun (WGS) entry which is preliminary data.</text>
</comment>
<gene>
    <name evidence="5" type="ORF">C4K68_18960</name>
</gene>
<dbReference type="InterPro" id="IPR000835">
    <property type="entry name" value="HTH_MarR-typ"/>
</dbReference>
<dbReference type="PANTHER" id="PTHR42756:SF1">
    <property type="entry name" value="TRANSCRIPTIONAL REPRESSOR OF EMRAB OPERON"/>
    <property type="match status" value="1"/>
</dbReference>
<dbReference type="AlphaFoldDB" id="A0A2S5KLP8"/>
<dbReference type="EMBL" id="PRLP01000071">
    <property type="protein sequence ID" value="PPC75757.1"/>
    <property type="molecule type" value="Genomic_DNA"/>
</dbReference>
<evidence type="ECO:0000256" key="2">
    <source>
        <dbReference type="ARBA" id="ARBA00023125"/>
    </source>
</evidence>
<name>A0A2S5KLP8_9PROT</name>
<dbReference type="OrthoDB" id="117723at2"/>
<proteinExistence type="predicted"/>
<dbReference type="PROSITE" id="PS50995">
    <property type="entry name" value="HTH_MARR_2"/>
    <property type="match status" value="1"/>
</dbReference>
<protein>
    <submittedName>
        <fullName evidence="5">MarR family transcriptional regulator</fullName>
    </submittedName>
</protein>
<sequence>MKLNDQSIGFLVGDISRHMRRMFQKRLTDSPFTTAQAKVLVHLSRNEGLRQVDLAELMEVQPITLARLIDQLSEAGLVERRPDPDDRRAYRLHLLEKATPHLEMIDQLIAEVTQHALKGLDHIQVGMVMEALQVMRNNVNNR</sequence>
<dbReference type="GO" id="GO:0003677">
    <property type="term" value="F:DNA binding"/>
    <property type="evidence" value="ECO:0007669"/>
    <property type="project" value="UniProtKB-KW"/>
</dbReference>
<feature type="domain" description="HTH marR-type" evidence="4">
    <location>
        <begin position="5"/>
        <end position="137"/>
    </location>
</feature>
<dbReference type="Pfam" id="PF01047">
    <property type="entry name" value="MarR"/>
    <property type="match status" value="1"/>
</dbReference>
<dbReference type="PANTHER" id="PTHR42756">
    <property type="entry name" value="TRANSCRIPTIONAL REGULATOR, MARR"/>
    <property type="match status" value="1"/>
</dbReference>
<evidence type="ECO:0000256" key="3">
    <source>
        <dbReference type="ARBA" id="ARBA00023163"/>
    </source>
</evidence>
<dbReference type="PRINTS" id="PR00598">
    <property type="entry name" value="HTHMARR"/>
</dbReference>